<gene>
    <name evidence="2" type="ORF">ECRASSUSDP1_LOCUS7946</name>
</gene>
<sequence length="129" mass="14412">MIEFIQNARVHVGKTPLKKNLVPCSLCYFLTVCYIPGGSLPLCTCILVFITSKGYVGIQSIIPASPPAIALIKYFFLVESCSLIRFLVRVSYVQKYIPQHGTSRITVTHHPCYNPVIPLVFTIDLIARL</sequence>
<evidence type="ECO:0000256" key="1">
    <source>
        <dbReference type="SAM" id="Phobius"/>
    </source>
</evidence>
<dbReference type="Proteomes" id="UP001295684">
    <property type="component" value="Unassembled WGS sequence"/>
</dbReference>
<keyword evidence="1" id="KW-1133">Transmembrane helix</keyword>
<keyword evidence="1" id="KW-0472">Membrane</keyword>
<evidence type="ECO:0000313" key="3">
    <source>
        <dbReference type="Proteomes" id="UP001295684"/>
    </source>
</evidence>
<keyword evidence="1" id="KW-0812">Transmembrane</keyword>
<comment type="caution">
    <text evidence="2">The sequence shown here is derived from an EMBL/GenBank/DDBJ whole genome shotgun (WGS) entry which is preliminary data.</text>
</comment>
<reference evidence="2" key="1">
    <citation type="submission" date="2023-07" db="EMBL/GenBank/DDBJ databases">
        <authorList>
            <consortium name="AG Swart"/>
            <person name="Singh M."/>
            <person name="Singh A."/>
            <person name="Seah K."/>
            <person name="Emmerich C."/>
        </authorList>
    </citation>
    <scope>NUCLEOTIDE SEQUENCE</scope>
    <source>
        <strain evidence="2">DP1</strain>
    </source>
</reference>
<feature type="transmembrane region" description="Helical" evidence="1">
    <location>
        <begin position="21"/>
        <end position="50"/>
    </location>
</feature>
<accession>A0AAD1XCD7</accession>
<dbReference type="AlphaFoldDB" id="A0AAD1XCD7"/>
<organism evidence="2 3">
    <name type="scientific">Euplotes crassus</name>
    <dbReference type="NCBI Taxonomy" id="5936"/>
    <lineage>
        <taxon>Eukaryota</taxon>
        <taxon>Sar</taxon>
        <taxon>Alveolata</taxon>
        <taxon>Ciliophora</taxon>
        <taxon>Intramacronucleata</taxon>
        <taxon>Spirotrichea</taxon>
        <taxon>Hypotrichia</taxon>
        <taxon>Euplotida</taxon>
        <taxon>Euplotidae</taxon>
        <taxon>Moneuplotes</taxon>
    </lineage>
</organism>
<evidence type="ECO:0000313" key="2">
    <source>
        <dbReference type="EMBL" id="CAI2366673.1"/>
    </source>
</evidence>
<keyword evidence="3" id="KW-1185">Reference proteome</keyword>
<proteinExistence type="predicted"/>
<dbReference type="EMBL" id="CAMPGE010007757">
    <property type="protein sequence ID" value="CAI2366673.1"/>
    <property type="molecule type" value="Genomic_DNA"/>
</dbReference>
<protein>
    <submittedName>
        <fullName evidence="2">Uncharacterized protein</fullName>
    </submittedName>
</protein>
<name>A0AAD1XCD7_EUPCR</name>